<feature type="domain" description="Protein-glutamine gamma-glutamyltransferase-like C-terminal" evidence="3">
    <location>
        <begin position="183"/>
        <end position="244"/>
    </location>
</feature>
<dbReference type="Proteomes" id="UP000627292">
    <property type="component" value="Unassembled WGS sequence"/>
</dbReference>
<sequence length="259" mass="29841">MLLVACLAGICLCGGVYAQDYERHIYDSSEQYFTHADSAFWQGSRLAAATLDKAVSKWKKDDDFEYMSQMEDFTRYVDSLIRVQRSQGKPLPSAREAFDAAAGNVKADYSRWFFLAAVVVFVVVVLYFMISGKLGFFARPEAEETAPVITVEDMGEHIWGLPYQELLPKALAENNYRLAVRMLFLQTLTVLDKKGLIRFQPDLTNYDYLLQLRPADCYRQFAIITRHYEHVWYGKFELTKEMYEKISSDFITLQSGLES</sequence>
<keyword evidence="2" id="KW-0732">Signal</keyword>
<evidence type="ECO:0000256" key="1">
    <source>
        <dbReference type="SAM" id="Phobius"/>
    </source>
</evidence>
<keyword evidence="1" id="KW-1133">Transmembrane helix</keyword>
<evidence type="ECO:0000256" key="2">
    <source>
        <dbReference type="SAM" id="SignalP"/>
    </source>
</evidence>
<dbReference type="Pfam" id="PF13559">
    <property type="entry name" value="DUF4129"/>
    <property type="match status" value="1"/>
</dbReference>
<keyword evidence="1" id="KW-0472">Membrane</keyword>
<accession>A0A917IYM6</accession>
<name>A0A917IYM6_9BACT</name>
<protein>
    <recommendedName>
        <fullName evidence="3">Protein-glutamine gamma-glutamyltransferase-like C-terminal domain-containing protein</fullName>
    </recommendedName>
</protein>
<dbReference type="AlphaFoldDB" id="A0A917IYM6"/>
<dbReference type="EMBL" id="BMIB01000003">
    <property type="protein sequence ID" value="GGH69319.1"/>
    <property type="molecule type" value="Genomic_DNA"/>
</dbReference>
<evidence type="ECO:0000313" key="4">
    <source>
        <dbReference type="EMBL" id="GGH69319.1"/>
    </source>
</evidence>
<proteinExistence type="predicted"/>
<keyword evidence="5" id="KW-1185">Reference proteome</keyword>
<evidence type="ECO:0000259" key="3">
    <source>
        <dbReference type="Pfam" id="PF13559"/>
    </source>
</evidence>
<feature type="chain" id="PRO_5037645960" description="Protein-glutamine gamma-glutamyltransferase-like C-terminal domain-containing protein" evidence="2">
    <location>
        <begin position="19"/>
        <end position="259"/>
    </location>
</feature>
<keyword evidence="1" id="KW-0812">Transmembrane</keyword>
<reference evidence="4" key="1">
    <citation type="journal article" date="2014" name="Int. J. Syst. Evol. Microbiol.">
        <title>Complete genome sequence of Corynebacterium casei LMG S-19264T (=DSM 44701T), isolated from a smear-ripened cheese.</title>
        <authorList>
            <consortium name="US DOE Joint Genome Institute (JGI-PGF)"/>
            <person name="Walter F."/>
            <person name="Albersmeier A."/>
            <person name="Kalinowski J."/>
            <person name="Ruckert C."/>
        </authorList>
    </citation>
    <scope>NUCLEOTIDE SEQUENCE</scope>
    <source>
        <strain evidence="4">CGMCC 1.15290</strain>
    </source>
</reference>
<feature type="transmembrane region" description="Helical" evidence="1">
    <location>
        <begin position="112"/>
        <end position="130"/>
    </location>
</feature>
<feature type="signal peptide" evidence="2">
    <location>
        <begin position="1"/>
        <end position="18"/>
    </location>
</feature>
<evidence type="ECO:0000313" key="5">
    <source>
        <dbReference type="Proteomes" id="UP000627292"/>
    </source>
</evidence>
<organism evidence="4 5">
    <name type="scientific">Filimonas zeae</name>
    <dbReference type="NCBI Taxonomy" id="1737353"/>
    <lineage>
        <taxon>Bacteria</taxon>
        <taxon>Pseudomonadati</taxon>
        <taxon>Bacteroidota</taxon>
        <taxon>Chitinophagia</taxon>
        <taxon>Chitinophagales</taxon>
        <taxon>Chitinophagaceae</taxon>
        <taxon>Filimonas</taxon>
    </lineage>
</organism>
<gene>
    <name evidence="4" type="ORF">GCM10011379_26500</name>
</gene>
<dbReference type="InterPro" id="IPR025403">
    <property type="entry name" value="TgpA-like_C"/>
</dbReference>
<reference evidence="4" key="2">
    <citation type="submission" date="2020-09" db="EMBL/GenBank/DDBJ databases">
        <authorList>
            <person name="Sun Q."/>
            <person name="Zhou Y."/>
        </authorList>
    </citation>
    <scope>NUCLEOTIDE SEQUENCE</scope>
    <source>
        <strain evidence="4">CGMCC 1.15290</strain>
    </source>
</reference>
<comment type="caution">
    <text evidence="4">The sequence shown here is derived from an EMBL/GenBank/DDBJ whole genome shotgun (WGS) entry which is preliminary data.</text>
</comment>